<dbReference type="PANTHER" id="PTHR31284">
    <property type="entry name" value="ACID PHOSPHATASE-LIKE PROTEIN"/>
    <property type="match status" value="1"/>
</dbReference>
<dbReference type="SUPFAM" id="SSF56784">
    <property type="entry name" value="HAD-like"/>
    <property type="match status" value="1"/>
</dbReference>
<dbReference type="Pfam" id="PF03767">
    <property type="entry name" value="Acid_phosphat_B"/>
    <property type="match status" value="1"/>
</dbReference>
<dbReference type="EMBL" id="JAGGNH010000003">
    <property type="protein sequence ID" value="KAJ0977435.1"/>
    <property type="molecule type" value="Genomic_DNA"/>
</dbReference>
<comment type="function">
    <text evidence="1">May function as somatic storage protein during early seedling development.</text>
</comment>
<dbReference type="InterPro" id="IPR014403">
    <property type="entry name" value="APS1/VSP"/>
</dbReference>
<reference evidence="7" key="2">
    <citation type="journal article" date="2022" name="Hortic Res">
        <title>The genome of Dioscorea zingiberensis sheds light on the biosynthesis, origin and evolution of the medicinally important diosgenin saponins.</title>
        <authorList>
            <person name="Li Y."/>
            <person name="Tan C."/>
            <person name="Li Z."/>
            <person name="Guo J."/>
            <person name="Li S."/>
            <person name="Chen X."/>
            <person name="Wang C."/>
            <person name="Dai X."/>
            <person name="Yang H."/>
            <person name="Song W."/>
            <person name="Hou L."/>
            <person name="Xu J."/>
            <person name="Tong Z."/>
            <person name="Xu A."/>
            <person name="Yuan X."/>
            <person name="Wang W."/>
            <person name="Yang Q."/>
            <person name="Chen L."/>
            <person name="Sun Z."/>
            <person name="Wang K."/>
            <person name="Pan B."/>
            <person name="Chen J."/>
            <person name="Bao Y."/>
            <person name="Liu F."/>
            <person name="Qi X."/>
            <person name="Gang D.R."/>
            <person name="Wen J."/>
            <person name="Li J."/>
        </authorList>
    </citation>
    <scope>NUCLEOTIDE SEQUENCE</scope>
    <source>
        <strain evidence="7">Dzin_1.0</strain>
    </source>
</reference>
<dbReference type="Proteomes" id="UP001085076">
    <property type="component" value="Miscellaneous, Linkage group lg03"/>
</dbReference>
<dbReference type="NCBIfam" id="TIGR01675">
    <property type="entry name" value="plant-AP"/>
    <property type="match status" value="1"/>
</dbReference>
<dbReference type="GO" id="GO:0003993">
    <property type="term" value="F:acid phosphatase activity"/>
    <property type="evidence" value="ECO:0007669"/>
    <property type="project" value="InterPro"/>
</dbReference>
<dbReference type="InterPro" id="IPR036412">
    <property type="entry name" value="HAD-like_sf"/>
</dbReference>
<dbReference type="Gene3D" id="3.40.50.1000">
    <property type="entry name" value="HAD superfamily/HAD-like"/>
    <property type="match status" value="1"/>
</dbReference>
<evidence type="ECO:0008006" key="9">
    <source>
        <dbReference type="Google" id="ProtNLM"/>
    </source>
</evidence>
<feature type="chain" id="PRO_5039513112" description="Acid phosphatase" evidence="6">
    <location>
        <begin position="19"/>
        <end position="253"/>
    </location>
</feature>
<evidence type="ECO:0000256" key="6">
    <source>
        <dbReference type="SAM" id="SignalP"/>
    </source>
</evidence>
<protein>
    <recommendedName>
        <fullName evidence="9">Acid phosphatase</fullName>
    </recommendedName>
</protein>
<comment type="similarity">
    <text evidence="5">Belongs to the APS1/VSP family.</text>
</comment>
<dbReference type="PANTHER" id="PTHR31284:SF19">
    <property type="entry name" value="VEGETATIVE STORAGE PROTEIN 1-RELATED"/>
    <property type="match status" value="1"/>
</dbReference>
<evidence type="ECO:0000256" key="3">
    <source>
        <dbReference type="ARBA" id="ARBA00022761"/>
    </source>
</evidence>
<keyword evidence="4" id="KW-0325">Glycoprotein</keyword>
<dbReference type="GO" id="GO:0045735">
    <property type="term" value="F:nutrient reservoir activity"/>
    <property type="evidence" value="ECO:0007669"/>
    <property type="project" value="UniProtKB-KW"/>
</dbReference>
<feature type="signal peptide" evidence="6">
    <location>
        <begin position="1"/>
        <end position="18"/>
    </location>
</feature>
<evidence type="ECO:0000256" key="1">
    <source>
        <dbReference type="ARBA" id="ARBA00002410"/>
    </source>
</evidence>
<accession>A0A9D5CPY9</accession>
<proteinExistence type="inferred from homology"/>
<dbReference type="InterPro" id="IPR010028">
    <property type="entry name" value="Acid_phosphatase_pln"/>
</dbReference>
<name>A0A9D5CPY9_9LILI</name>
<keyword evidence="2 6" id="KW-0732">Signal</keyword>
<evidence type="ECO:0000313" key="8">
    <source>
        <dbReference type="Proteomes" id="UP001085076"/>
    </source>
</evidence>
<organism evidence="7 8">
    <name type="scientific">Dioscorea zingiberensis</name>
    <dbReference type="NCBI Taxonomy" id="325984"/>
    <lineage>
        <taxon>Eukaryota</taxon>
        <taxon>Viridiplantae</taxon>
        <taxon>Streptophyta</taxon>
        <taxon>Embryophyta</taxon>
        <taxon>Tracheophyta</taxon>
        <taxon>Spermatophyta</taxon>
        <taxon>Magnoliopsida</taxon>
        <taxon>Liliopsida</taxon>
        <taxon>Dioscoreales</taxon>
        <taxon>Dioscoreaceae</taxon>
        <taxon>Dioscorea</taxon>
    </lineage>
</organism>
<sequence length="253" mass="28182">MKLAILLLFLVISQLATSNGMDVHLLRPFSGVGDHPITGVSCTSWRFAVETNNLRGWLTVPSTCEKYVGNYMIGGYYRQDSAIVVSEAIKYAKALNSSGDSNNIWIFDIDETTLSNLPYYAQHGFGVEPYNATSFNAWVGKSMAPALPESLKLYEKLLSLGIKIIFLTGRSEDSREATSWNLKRVGYHTWEKLILRGAGDKSSAVVYKSAEREKLVKKGYKIVGNIGDQWSDILGSPEGNRTFKLPDPMYYLS</sequence>
<dbReference type="PIRSF" id="PIRSF002674">
    <property type="entry name" value="VSP"/>
    <property type="match status" value="1"/>
</dbReference>
<evidence type="ECO:0000256" key="4">
    <source>
        <dbReference type="ARBA" id="ARBA00023180"/>
    </source>
</evidence>
<keyword evidence="3" id="KW-0758">Storage protein</keyword>
<dbReference type="CDD" id="cd07535">
    <property type="entry name" value="HAD_VSP"/>
    <property type="match status" value="1"/>
</dbReference>
<dbReference type="OrthoDB" id="59415at2759"/>
<dbReference type="InterPro" id="IPR023214">
    <property type="entry name" value="HAD_sf"/>
</dbReference>
<comment type="caution">
    <text evidence="7">The sequence shown here is derived from an EMBL/GenBank/DDBJ whole genome shotgun (WGS) entry which is preliminary data.</text>
</comment>
<dbReference type="AlphaFoldDB" id="A0A9D5CPY9"/>
<evidence type="ECO:0000256" key="5">
    <source>
        <dbReference type="PIRNR" id="PIRNR002674"/>
    </source>
</evidence>
<gene>
    <name evidence="7" type="ORF">J5N97_012909</name>
</gene>
<evidence type="ECO:0000313" key="7">
    <source>
        <dbReference type="EMBL" id="KAJ0977435.1"/>
    </source>
</evidence>
<reference evidence="7" key="1">
    <citation type="submission" date="2021-03" db="EMBL/GenBank/DDBJ databases">
        <authorList>
            <person name="Li Z."/>
            <person name="Yang C."/>
        </authorList>
    </citation>
    <scope>NUCLEOTIDE SEQUENCE</scope>
    <source>
        <strain evidence="7">Dzin_1.0</strain>
        <tissue evidence="7">Leaf</tissue>
    </source>
</reference>
<keyword evidence="8" id="KW-1185">Reference proteome</keyword>
<dbReference type="InterPro" id="IPR005519">
    <property type="entry name" value="Acid_phosphat_B-like"/>
</dbReference>
<evidence type="ECO:0000256" key="2">
    <source>
        <dbReference type="ARBA" id="ARBA00022729"/>
    </source>
</evidence>